<comment type="similarity">
    <text evidence="1">Belongs to the universal ribosomal protein uL4 family.</text>
</comment>
<gene>
    <name evidence="4" type="ORF">A2Y99_04800</name>
</gene>
<keyword evidence="2 4" id="KW-0689">Ribosomal protein</keyword>
<dbReference type="AlphaFoldDB" id="A0A1F5YIX7"/>
<comment type="caution">
    <text evidence="4">The sequence shown here is derived from an EMBL/GenBank/DDBJ whole genome shotgun (WGS) entry which is preliminary data.</text>
</comment>
<evidence type="ECO:0000256" key="1">
    <source>
        <dbReference type="ARBA" id="ARBA00010528"/>
    </source>
</evidence>
<dbReference type="Pfam" id="PF00573">
    <property type="entry name" value="Ribosomal_L4"/>
    <property type="match status" value="1"/>
</dbReference>
<evidence type="ECO:0000256" key="3">
    <source>
        <dbReference type="ARBA" id="ARBA00023274"/>
    </source>
</evidence>
<dbReference type="GO" id="GO:0005840">
    <property type="term" value="C:ribosome"/>
    <property type="evidence" value="ECO:0007669"/>
    <property type="project" value="UniProtKB-KW"/>
</dbReference>
<evidence type="ECO:0000256" key="2">
    <source>
        <dbReference type="ARBA" id="ARBA00022980"/>
    </source>
</evidence>
<dbReference type="InterPro" id="IPR002136">
    <property type="entry name" value="Ribosomal_uL4"/>
</dbReference>
<name>A0A1F5YIX7_9BACT</name>
<organism evidence="4 5">
    <name type="scientific">Candidatus Gottesmanbacteria bacterium RBG_13_37_7</name>
    <dbReference type="NCBI Taxonomy" id="1798369"/>
    <lineage>
        <taxon>Bacteria</taxon>
        <taxon>Candidatus Gottesmaniibacteriota</taxon>
    </lineage>
</organism>
<protein>
    <submittedName>
        <fullName evidence="4">50S ribosomal protein L4</fullName>
    </submittedName>
</protein>
<keyword evidence="3" id="KW-0687">Ribonucleoprotein</keyword>
<dbReference type="Proteomes" id="UP000178230">
    <property type="component" value="Unassembled WGS sequence"/>
</dbReference>
<sequence>MFPKKMKRRALYGALTDKYQSGKIIIVAGLDKIATKTKELTQVLGKLNLIKEKHKLESKVLLVT</sequence>
<dbReference type="GO" id="GO:0003735">
    <property type="term" value="F:structural constituent of ribosome"/>
    <property type="evidence" value="ECO:0007669"/>
    <property type="project" value="InterPro"/>
</dbReference>
<dbReference type="Gene3D" id="3.40.1370.10">
    <property type="match status" value="1"/>
</dbReference>
<evidence type="ECO:0000313" key="5">
    <source>
        <dbReference type="Proteomes" id="UP000178230"/>
    </source>
</evidence>
<dbReference type="SUPFAM" id="SSF52166">
    <property type="entry name" value="Ribosomal protein L4"/>
    <property type="match status" value="1"/>
</dbReference>
<feature type="non-terminal residue" evidence="4">
    <location>
        <position position="64"/>
    </location>
</feature>
<evidence type="ECO:0000313" key="4">
    <source>
        <dbReference type="EMBL" id="OGG00126.1"/>
    </source>
</evidence>
<proteinExistence type="inferred from homology"/>
<dbReference type="EMBL" id="MFIY01000024">
    <property type="protein sequence ID" value="OGG00126.1"/>
    <property type="molecule type" value="Genomic_DNA"/>
</dbReference>
<dbReference type="GO" id="GO:0006412">
    <property type="term" value="P:translation"/>
    <property type="evidence" value="ECO:0007669"/>
    <property type="project" value="InterPro"/>
</dbReference>
<dbReference type="InterPro" id="IPR023574">
    <property type="entry name" value="Ribosomal_uL4_dom_sf"/>
</dbReference>
<dbReference type="GO" id="GO:1990904">
    <property type="term" value="C:ribonucleoprotein complex"/>
    <property type="evidence" value="ECO:0007669"/>
    <property type="project" value="UniProtKB-KW"/>
</dbReference>
<accession>A0A1F5YIX7</accession>
<reference evidence="4 5" key="1">
    <citation type="journal article" date="2016" name="Nat. Commun.">
        <title>Thousands of microbial genomes shed light on interconnected biogeochemical processes in an aquifer system.</title>
        <authorList>
            <person name="Anantharaman K."/>
            <person name="Brown C.T."/>
            <person name="Hug L.A."/>
            <person name="Sharon I."/>
            <person name="Castelle C.J."/>
            <person name="Probst A.J."/>
            <person name="Thomas B.C."/>
            <person name="Singh A."/>
            <person name="Wilkins M.J."/>
            <person name="Karaoz U."/>
            <person name="Brodie E.L."/>
            <person name="Williams K.H."/>
            <person name="Hubbard S.S."/>
            <person name="Banfield J.F."/>
        </authorList>
    </citation>
    <scope>NUCLEOTIDE SEQUENCE [LARGE SCALE GENOMIC DNA]</scope>
</reference>